<dbReference type="Proteomes" id="UP001232992">
    <property type="component" value="Unassembled WGS sequence"/>
</dbReference>
<sequence length="192" mass="21842">MGNDLMASGFSESKPVSGDTKPQLLVALQEVLTQWEIEHQWLHPTSEVPFYGLIARFYLLEGMGMDWTFSLIPKMHDSEEFVSQEILQLFMEVKPDLQSDYLHELFKQIAKINLNLPFGAFGVDLDLRTLYFKHNTLINMKGDLEISLDMLQNQWGIILYSLNLFVPSLLAVAAGELTSEEAWIDPSSQSSL</sequence>
<comment type="caution">
    <text evidence="1">The sequence shown here is derived from an EMBL/GenBank/DDBJ whole genome shotgun (WGS) entry which is preliminary data.</text>
</comment>
<protein>
    <submittedName>
        <fullName evidence="1">Uncharacterized protein</fullName>
    </submittedName>
</protein>
<keyword evidence="2" id="KW-1185">Reference proteome</keyword>
<evidence type="ECO:0000313" key="1">
    <source>
        <dbReference type="EMBL" id="MDJ1184896.1"/>
    </source>
</evidence>
<gene>
    <name evidence="1" type="ORF">PMH09_17040</name>
</gene>
<name>A0ABT7C2J0_9CYAN</name>
<accession>A0ABT7C2J0</accession>
<organism evidence="1 2">
    <name type="scientific">Roseofilum casamattae BLCC-M143</name>
    <dbReference type="NCBI Taxonomy" id="3022442"/>
    <lineage>
        <taxon>Bacteria</taxon>
        <taxon>Bacillati</taxon>
        <taxon>Cyanobacteriota</taxon>
        <taxon>Cyanophyceae</taxon>
        <taxon>Desertifilales</taxon>
        <taxon>Desertifilaceae</taxon>
        <taxon>Roseofilum</taxon>
        <taxon>Roseofilum casamattae</taxon>
    </lineage>
</organism>
<evidence type="ECO:0000313" key="2">
    <source>
        <dbReference type="Proteomes" id="UP001232992"/>
    </source>
</evidence>
<reference evidence="1 2" key="1">
    <citation type="submission" date="2023-01" db="EMBL/GenBank/DDBJ databases">
        <title>Novel diversity within Roseofilum (Cyanobacteria; Desertifilaceae) from marine benthic mats with descriptions of four novel species.</title>
        <authorList>
            <person name="Wang Y."/>
            <person name="Berthold D.E."/>
            <person name="Hu J."/>
            <person name="Lefler F.W."/>
            <person name="Laughinghouse H.D. IV."/>
        </authorList>
    </citation>
    <scope>NUCLEOTIDE SEQUENCE [LARGE SCALE GENOMIC DNA]</scope>
    <source>
        <strain evidence="1 2">BLCC-M143</strain>
    </source>
</reference>
<dbReference type="EMBL" id="JAQOSQ010000022">
    <property type="protein sequence ID" value="MDJ1184896.1"/>
    <property type="molecule type" value="Genomic_DNA"/>
</dbReference>
<proteinExistence type="predicted"/>